<accession>M5PTB5</accession>
<dbReference type="Proteomes" id="UP000011922">
    <property type="component" value="Unassembled WGS sequence"/>
</dbReference>
<comment type="caution">
    <text evidence="1">The sequence shown here is derived from an EMBL/GenBank/DDBJ whole genome shotgun (WGS) entry which is preliminary data.</text>
</comment>
<dbReference type="EMBL" id="AOSV01000019">
    <property type="protein sequence ID" value="EMG37349.1"/>
    <property type="molecule type" value="Genomic_DNA"/>
</dbReference>
<proteinExistence type="predicted"/>
<gene>
    <name evidence="1" type="ORF">PCS_01861</name>
</gene>
<protein>
    <submittedName>
        <fullName evidence="1">Uncharacterized protein</fullName>
    </submittedName>
</protein>
<dbReference type="RefSeq" id="WP_005986442.1">
    <property type="nucleotide sequence ID" value="NZ_AOSV01000019.1"/>
</dbReference>
<name>M5PTB5_DESAF</name>
<reference evidence="1" key="1">
    <citation type="journal article" date="2013" name="Genome Announc.">
        <title>Draft Genome Sequence for Desulfovibrio africanus Strain PCS.</title>
        <authorList>
            <person name="Brown S.D."/>
            <person name="Utturkar S.M."/>
            <person name="Arkin A.P."/>
            <person name="Deutschbauer A.M."/>
            <person name="Elias D.A."/>
            <person name="Hazen T.C."/>
            <person name="Chakraborty R."/>
        </authorList>
    </citation>
    <scope>NUCLEOTIDE SEQUENCE [LARGE SCALE GENOMIC DNA]</scope>
    <source>
        <strain evidence="1">PCS</strain>
    </source>
</reference>
<dbReference type="PATRIC" id="fig|1262666.3.peg.1883"/>
<organism evidence="1">
    <name type="scientific">Desulfocurvibacter africanus PCS</name>
    <dbReference type="NCBI Taxonomy" id="1262666"/>
    <lineage>
        <taxon>Bacteria</taxon>
        <taxon>Pseudomonadati</taxon>
        <taxon>Thermodesulfobacteriota</taxon>
        <taxon>Desulfovibrionia</taxon>
        <taxon>Desulfovibrionales</taxon>
        <taxon>Desulfovibrionaceae</taxon>
        <taxon>Desulfocurvibacter</taxon>
    </lineage>
</organism>
<dbReference type="AlphaFoldDB" id="M5PTB5"/>
<evidence type="ECO:0000313" key="1">
    <source>
        <dbReference type="EMBL" id="EMG37349.1"/>
    </source>
</evidence>
<sequence>MNPDRGIACKVGRPVNPSQCWPVIMDAPRHVPGVLPVALGLLLLACACAKGSYTYSPPVQPADLAPRSIVVAHGPDAAWEATVAYLAGKSYDLGIVARDSRVIHASFTPAQPDALIDCGSVRSWVKELWNRREYDFKASTGYVKYEAMDNKKLTRYERTARLTGKATVLLTPLKNSRTRITVSASYQLTRDFVRRQENDDGDWQASLLSQARIEFTSSSGAKDAKGFQCFPTHALESEILAGIRARLDRKLD</sequence>